<evidence type="ECO:0000256" key="5">
    <source>
        <dbReference type="ARBA" id="ARBA00022679"/>
    </source>
</evidence>
<protein>
    <submittedName>
        <fullName evidence="8">2-aminoadipate transaminase</fullName>
        <ecNumber evidence="8">2.6.1.39</ecNumber>
    </submittedName>
</protein>
<evidence type="ECO:0000256" key="2">
    <source>
        <dbReference type="ARBA" id="ARBA00007441"/>
    </source>
</evidence>
<dbReference type="CDD" id="cd00609">
    <property type="entry name" value="AAT_like"/>
    <property type="match status" value="1"/>
</dbReference>
<dbReference type="RefSeq" id="WP_005588629.1">
    <property type="nucleotide sequence ID" value="NZ_LT669839.1"/>
</dbReference>
<dbReference type="HOGENOM" id="CLU_017584_0_6_9"/>
<keyword evidence="9" id="KW-1185">Reference proteome</keyword>
<dbReference type="SUPFAM" id="SSF53383">
    <property type="entry name" value="PLP-dependent transferases"/>
    <property type="match status" value="1"/>
</dbReference>
<comment type="cofactor">
    <cofactor evidence="1">
        <name>pyridoxal 5'-phosphate</name>
        <dbReference type="ChEBI" id="CHEBI:597326"/>
    </cofactor>
</comment>
<dbReference type="PANTHER" id="PTHR42790:SF19">
    <property type="entry name" value="KYNURENINE_ALPHA-AMINOADIPATE AMINOTRANSFERASE, MITOCHONDRIAL"/>
    <property type="match status" value="1"/>
</dbReference>
<gene>
    <name evidence="8" type="primary">lysN</name>
    <name evidence="8" type="ORF">CUESP1_0630</name>
</gene>
<evidence type="ECO:0000256" key="1">
    <source>
        <dbReference type="ARBA" id="ARBA00001933"/>
    </source>
</evidence>
<dbReference type="GO" id="GO:0030170">
    <property type="term" value="F:pyridoxal phosphate binding"/>
    <property type="evidence" value="ECO:0007669"/>
    <property type="project" value="InterPro"/>
</dbReference>
<evidence type="ECO:0000313" key="9">
    <source>
        <dbReference type="Proteomes" id="UP000245423"/>
    </source>
</evidence>
<dbReference type="EC" id="2.6.1.39" evidence="8"/>
<accession>M1Z638</accession>
<sequence length="393" mass="44605">MALNYAKRMDNIKASEIRELLKLTQRPEVISFAGGLPAPELFPVEELKRVAKEVLEENGTAALQYGPTEGYEPLREKIVERMKKVNVDVSVDNILVTSGSQQGLDFAARIFINPGDVIICESPSYLGAINAFKAYEPKFIEVATDDYGMIMEDLEKALEENDNAKFIYVIPDFQNPSGKTWSEERRKKLVELANKHNVAILEDNPYGELRFEGEFLPAVKHYDTEGRVIFLGTFSKIFCPGLRLGWVAADEEVLNKFIMVKQGADLQSSTISQMEVAKFLETYDIEEHIEKLKKVYKKRKDLMIKTMEEEFPEGVKFTNPEGGLFTWVVLPEHINARELAVKALERNVAFVPGGSFFPNGGNENTFRMNYSNMDEERIVEGVKRLGEVLREVI</sequence>
<keyword evidence="6" id="KW-0663">Pyridoxal phosphate</keyword>
<dbReference type="GO" id="GO:0047536">
    <property type="term" value="F:2-aminoadipate transaminase activity"/>
    <property type="evidence" value="ECO:0007669"/>
    <property type="project" value="UniProtKB-EC"/>
</dbReference>
<dbReference type="Gene3D" id="3.90.1150.10">
    <property type="entry name" value="Aspartate Aminotransferase, domain 1"/>
    <property type="match status" value="1"/>
</dbReference>
<evidence type="ECO:0000313" key="8">
    <source>
        <dbReference type="EMBL" id="SHD76014.1"/>
    </source>
</evidence>
<comment type="subunit">
    <text evidence="3">Homodimer.</text>
</comment>
<dbReference type="AlphaFoldDB" id="M1Z638"/>
<dbReference type="GO" id="GO:1901605">
    <property type="term" value="P:alpha-amino acid metabolic process"/>
    <property type="evidence" value="ECO:0007669"/>
    <property type="project" value="TreeGrafter"/>
</dbReference>
<dbReference type="Pfam" id="PF00155">
    <property type="entry name" value="Aminotran_1_2"/>
    <property type="match status" value="1"/>
</dbReference>
<evidence type="ECO:0000256" key="4">
    <source>
        <dbReference type="ARBA" id="ARBA00022576"/>
    </source>
</evidence>
<dbReference type="InterPro" id="IPR004839">
    <property type="entry name" value="Aminotransferase_I/II_large"/>
</dbReference>
<dbReference type="OrthoDB" id="9808770at2"/>
<evidence type="ECO:0000256" key="3">
    <source>
        <dbReference type="ARBA" id="ARBA00011738"/>
    </source>
</evidence>
<evidence type="ECO:0000259" key="7">
    <source>
        <dbReference type="Pfam" id="PF00155"/>
    </source>
</evidence>
<dbReference type="InterPro" id="IPR050859">
    <property type="entry name" value="Class-I_PLP-dep_aminotransf"/>
</dbReference>
<comment type="similarity">
    <text evidence="2">Belongs to the class-I pyridoxal-phosphate-dependent aminotransferase family.</text>
</comment>
<dbReference type="Proteomes" id="UP000245423">
    <property type="component" value="Chromosome 1"/>
</dbReference>
<evidence type="ECO:0000256" key="6">
    <source>
        <dbReference type="ARBA" id="ARBA00022898"/>
    </source>
</evidence>
<feature type="domain" description="Aminotransferase class I/classII large" evidence="7">
    <location>
        <begin position="46"/>
        <end position="385"/>
    </location>
</feature>
<dbReference type="FunFam" id="3.40.640.10:FF:000053">
    <property type="entry name" value="Aminotransferase, class I"/>
    <property type="match status" value="1"/>
</dbReference>
<dbReference type="PANTHER" id="PTHR42790">
    <property type="entry name" value="AMINOTRANSFERASE"/>
    <property type="match status" value="1"/>
</dbReference>
<organism evidence="8 9">
    <name type="scientific">[Clostridium] ultunense Esp</name>
    <dbReference type="NCBI Taxonomy" id="1288971"/>
    <lineage>
        <taxon>Bacteria</taxon>
        <taxon>Bacillati</taxon>
        <taxon>Bacillota</taxon>
        <taxon>Tissierellia</taxon>
        <taxon>Tissierellales</taxon>
        <taxon>Tepidimicrobiaceae</taxon>
        <taxon>Schnuerera</taxon>
    </lineage>
</organism>
<dbReference type="Gene3D" id="3.40.640.10">
    <property type="entry name" value="Type I PLP-dependent aspartate aminotransferase-like (Major domain)"/>
    <property type="match status" value="1"/>
</dbReference>
<dbReference type="InterPro" id="IPR015424">
    <property type="entry name" value="PyrdxlP-dep_Trfase"/>
</dbReference>
<name>M1Z638_9FIRM</name>
<dbReference type="EMBL" id="LT669839">
    <property type="protein sequence ID" value="SHD76014.1"/>
    <property type="molecule type" value="Genomic_DNA"/>
</dbReference>
<keyword evidence="5 8" id="KW-0808">Transferase</keyword>
<dbReference type="InterPro" id="IPR015422">
    <property type="entry name" value="PyrdxlP-dep_Trfase_small"/>
</dbReference>
<proteinExistence type="inferred from homology"/>
<reference evidence="8 9" key="1">
    <citation type="submission" date="2016-11" db="EMBL/GenBank/DDBJ databases">
        <authorList>
            <person name="Manzoor S."/>
        </authorList>
    </citation>
    <scope>NUCLEOTIDE SEQUENCE [LARGE SCALE GENOMIC DNA]</scope>
    <source>
        <strain evidence="8">Clostridium ultunense strain Esp</strain>
    </source>
</reference>
<keyword evidence="4 8" id="KW-0032">Aminotransferase</keyword>
<dbReference type="InterPro" id="IPR015421">
    <property type="entry name" value="PyrdxlP-dep_Trfase_major"/>
</dbReference>